<organism evidence="2">
    <name type="scientific">Streptomyces sp. R28</name>
    <dbReference type="NCBI Taxonomy" id="3238628"/>
    <lineage>
        <taxon>Bacteria</taxon>
        <taxon>Bacillati</taxon>
        <taxon>Actinomycetota</taxon>
        <taxon>Actinomycetes</taxon>
        <taxon>Kitasatosporales</taxon>
        <taxon>Streptomycetaceae</taxon>
        <taxon>Streptomyces</taxon>
    </lineage>
</organism>
<reference evidence="2" key="1">
    <citation type="submission" date="2024-07" db="EMBL/GenBank/DDBJ databases">
        <authorList>
            <person name="Yu S.T."/>
        </authorList>
    </citation>
    <scope>NUCLEOTIDE SEQUENCE</scope>
    <source>
        <strain evidence="2">R28</strain>
    </source>
</reference>
<protein>
    <recommendedName>
        <fullName evidence="3">Aminoglycoside phosphotransferase domain-containing protein</fullName>
    </recommendedName>
</protein>
<dbReference type="InterPro" id="IPR011009">
    <property type="entry name" value="Kinase-like_dom_sf"/>
</dbReference>
<evidence type="ECO:0000313" key="2">
    <source>
        <dbReference type="EMBL" id="XDQ35012.1"/>
    </source>
</evidence>
<proteinExistence type="predicted"/>
<feature type="region of interest" description="Disordered" evidence="1">
    <location>
        <begin position="110"/>
        <end position="133"/>
    </location>
</feature>
<sequence>MSGHALLDLAEAGEVEPYLRSVGEVLRAFRDQDSGCVSYGVRLPDGERWFVKEAATDRARRSLDRARAFHRAVRHPVIVPQPHRFAVRGGGGTAVVMPWHAGEVLWRWRPRDTSPSTSTTARSCATSRATNST</sequence>
<evidence type="ECO:0000256" key="1">
    <source>
        <dbReference type="SAM" id="MobiDB-lite"/>
    </source>
</evidence>
<name>A0AB39PXP4_9ACTN</name>
<evidence type="ECO:0008006" key="3">
    <source>
        <dbReference type="Google" id="ProtNLM"/>
    </source>
</evidence>
<accession>A0AB39PXP4</accession>
<dbReference type="RefSeq" id="WP_369169585.1">
    <property type="nucleotide sequence ID" value="NZ_CP163439.1"/>
</dbReference>
<dbReference type="SUPFAM" id="SSF56112">
    <property type="entry name" value="Protein kinase-like (PK-like)"/>
    <property type="match status" value="1"/>
</dbReference>
<dbReference type="AlphaFoldDB" id="A0AB39PXP4"/>
<dbReference type="EMBL" id="CP163439">
    <property type="protein sequence ID" value="XDQ35012.1"/>
    <property type="molecule type" value="Genomic_DNA"/>
</dbReference>
<feature type="compositionally biased region" description="Low complexity" evidence="1">
    <location>
        <begin position="113"/>
        <end position="133"/>
    </location>
</feature>
<gene>
    <name evidence="2" type="ORF">AB5J49_17630</name>
</gene>